<evidence type="ECO:0000313" key="8">
    <source>
        <dbReference type="EMBL" id="TDG22177.1"/>
    </source>
</evidence>
<dbReference type="InterPro" id="IPR001829">
    <property type="entry name" value="Pili_assmbl_chaperone_bac"/>
</dbReference>
<feature type="domain" description="Pili assembly chaperone N-terminal" evidence="6">
    <location>
        <begin position="58"/>
        <end position="182"/>
    </location>
</feature>
<dbReference type="SUPFAM" id="SSF49354">
    <property type="entry name" value="PapD-like"/>
    <property type="match status" value="1"/>
</dbReference>
<keyword evidence="4" id="KW-0574">Periplasm</keyword>
<dbReference type="PRINTS" id="PR00969">
    <property type="entry name" value="CHAPERONPILI"/>
</dbReference>
<dbReference type="InterPro" id="IPR050643">
    <property type="entry name" value="Periplasmic_pilus_chap"/>
</dbReference>
<comment type="similarity">
    <text evidence="2">Belongs to the periplasmic pilus chaperone family.</text>
</comment>
<dbReference type="InterPro" id="IPR013783">
    <property type="entry name" value="Ig-like_fold"/>
</dbReference>
<evidence type="ECO:0000256" key="4">
    <source>
        <dbReference type="ARBA" id="ARBA00022764"/>
    </source>
</evidence>
<keyword evidence="5" id="KW-0143">Chaperone</keyword>
<dbReference type="Proteomes" id="UP000295722">
    <property type="component" value="Unassembled WGS sequence"/>
</dbReference>
<dbReference type="Pfam" id="PF00345">
    <property type="entry name" value="PapD_N"/>
    <property type="match status" value="1"/>
</dbReference>
<accession>A0A4R5M7L2</accession>
<keyword evidence="9" id="KW-1185">Reference proteome</keyword>
<evidence type="ECO:0000259" key="6">
    <source>
        <dbReference type="Pfam" id="PF00345"/>
    </source>
</evidence>
<evidence type="ECO:0000259" key="7">
    <source>
        <dbReference type="Pfam" id="PF02753"/>
    </source>
</evidence>
<dbReference type="PANTHER" id="PTHR30251:SF7">
    <property type="entry name" value="FIMBRIAE CHAPARONE"/>
    <property type="match status" value="1"/>
</dbReference>
<feature type="domain" description="Pili assembly chaperone C-terminal" evidence="7">
    <location>
        <begin position="210"/>
        <end position="269"/>
    </location>
</feature>
<comment type="caution">
    <text evidence="8">The sequence shown here is derived from an EMBL/GenBank/DDBJ whole genome shotgun (WGS) entry which is preliminary data.</text>
</comment>
<evidence type="ECO:0000313" key="9">
    <source>
        <dbReference type="Proteomes" id="UP000295722"/>
    </source>
</evidence>
<dbReference type="InterPro" id="IPR036316">
    <property type="entry name" value="Pili_assmbl_chap_C_dom_sf"/>
</dbReference>
<keyword evidence="3" id="KW-0732">Signal</keyword>
<dbReference type="PANTHER" id="PTHR30251">
    <property type="entry name" value="PILUS ASSEMBLY CHAPERONE"/>
    <property type="match status" value="1"/>
</dbReference>
<evidence type="ECO:0000256" key="3">
    <source>
        <dbReference type="ARBA" id="ARBA00022729"/>
    </source>
</evidence>
<dbReference type="OrthoDB" id="9131059at2"/>
<sequence length="282" mass="30613">MCAEPYRVRARESGPRGRHARAELWWPVRLRRLCRLATLALSVAALLAAALSLPAHAGVTPEVSRVIFPAGETEQSLQVFNANTWPVLVQAWVDDGRIDAVPQESTAPFVVLPPIFRMAAGDQTSLRIIHSGEKLPTDRESLFWLNVYEIPGLLKEHQPDNAQAVTVTMRTQIKVFVRPAGLPYGSRELPKRLTFSLAQAGGKLTLRIGNPTPYYASFSAVLVKAGGHSQQITPDMVAPLSTATLALDALDAQAGERAEVLFSLIDDDGIPVVDSVKAEIAP</sequence>
<comment type="subcellular location">
    <subcellularLocation>
        <location evidence="1">Periplasm</location>
    </subcellularLocation>
</comment>
<dbReference type="SUPFAM" id="SSF49584">
    <property type="entry name" value="Periplasmic chaperone C-domain"/>
    <property type="match status" value="1"/>
</dbReference>
<dbReference type="EMBL" id="SMRP01000009">
    <property type="protein sequence ID" value="TDG22177.1"/>
    <property type="molecule type" value="Genomic_DNA"/>
</dbReference>
<gene>
    <name evidence="8" type="ORF">EYW47_18825</name>
</gene>
<organism evidence="8 9">
    <name type="scientific">Paraburkholderia silviterrae</name>
    <dbReference type="NCBI Taxonomy" id="2528715"/>
    <lineage>
        <taxon>Bacteria</taxon>
        <taxon>Pseudomonadati</taxon>
        <taxon>Pseudomonadota</taxon>
        <taxon>Betaproteobacteria</taxon>
        <taxon>Burkholderiales</taxon>
        <taxon>Burkholderiaceae</taxon>
        <taxon>Paraburkholderia</taxon>
    </lineage>
</organism>
<reference evidence="8 9" key="1">
    <citation type="submission" date="2019-03" db="EMBL/GenBank/DDBJ databases">
        <title>Paraburkholderia sp. 4M-K11, isolated from subtropical forest soil.</title>
        <authorList>
            <person name="Gao Z.-H."/>
            <person name="Qiu L.-H."/>
        </authorList>
    </citation>
    <scope>NUCLEOTIDE SEQUENCE [LARGE SCALE GENOMIC DNA]</scope>
    <source>
        <strain evidence="8 9">4M-K11</strain>
    </source>
</reference>
<proteinExistence type="inferred from homology"/>
<dbReference type="InterPro" id="IPR008962">
    <property type="entry name" value="PapD-like_sf"/>
</dbReference>
<dbReference type="GO" id="GO:0071555">
    <property type="term" value="P:cell wall organization"/>
    <property type="evidence" value="ECO:0007669"/>
    <property type="project" value="InterPro"/>
</dbReference>
<dbReference type="AlphaFoldDB" id="A0A4R5M7L2"/>
<dbReference type="InterPro" id="IPR016147">
    <property type="entry name" value="Pili_assmbl_chaperone_N"/>
</dbReference>
<dbReference type="InterPro" id="IPR016148">
    <property type="entry name" value="Pili_assmbl_chaperone_C"/>
</dbReference>
<dbReference type="Pfam" id="PF02753">
    <property type="entry name" value="PapD_C"/>
    <property type="match status" value="1"/>
</dbReference>
<dbReference type="Gene3D" id="2.60.40.10">
    <property type="entry name" value="Immunoglobulins"/>
    <property type="match status" value="2"/>
</dbReference>
<evidence type="ECO:0000256" key="2">
    <source>
        <dbReference type="ARBA" id="ARBA00007399"/>
    </source>
</evidence>
<evidence type="ECO:0000256" key="1">
    <source>
        <dbReference type="ARBA" id="ARBA00004418"/>
    </source>
</evidence>
<evidence type="ECO:0000256" key="5">
    <source>
        <dbReference type="ARBA" id="ARBA00023186"/>
    </source>
</evidence>
<dbReference type="GO" id="GO:0030288">
    <property type="term" value="C:outer membrane-bounded periplasmic space"/>
    <property type="evidence" value="ECO:0007669"/>
    <property type="project" value="InterPro"/>
</dbReference>
<protein>
    <submittedName>
        <fullName evidence="8">Molecular chaperone</fullName>
    </submittedName>
</protein>
<name>A0A4R5M7L2_9BURK</name>